<gene>
    <name evidence="2" type="ORF">HIV01_011920</name>
</gene>
<evidence type="ECO:0000313" key="3">
    <source>
        <dbReference type="Proteomes" id="UP000663400"/>
    </source>
</evidence>
<keyword evidence="1" id="KW-0812">Transmembrane</keyword>
<feature type="transmembrane region" description="Helical" evidence="1">
    <location>
        <begin position="54"/>
        <end position="73"/>
    </location>
</feature>
<accession>A0ABX7R789</accession>
<keyword evidence="1" id="KW-0472">Membrane</keyword>
<organism evidence="2 3">
    <name type="scientific">Lysobacter arenosi</name>
    <dbReference type="NCBI Taxonomy" id="2795387"/>
    <lineage>
        <taxon>Bacteria</taxon>
        <taxon>Pseudomonadati</taxon>
        <taxon>Pseudomonadota</taxon>
        <taxon>Gammaproteobacteria</taxon>
        <taxon>Lysobacterales</taxon>
        <taxon>Lysobacteraceae</taxon>
        <taxon>Lysobacter</taxon>
    </lineage>
</organism>
<proteinExistence type="predicted"/>
<reference evidence="2 3" key="1">
    <citation type="submission" date="2021-02" db="EMBL/GenBank/DDBJ databases">
        <title>Lysobacter arenosi sp. nov., isolated from soil of gangwondo yeongwol, south Korea.</title>
        <authorList>
            <person name="Kim K.R."/>
            <person name="Kim K.H."/>
            <person name="Jeon C.O."/>
        </authorList>
    </citation>
    <scope>NUCLEOTIDE SEQUENCE [LARGE SCALE GENOMIC DNA]</scope>
    <source>
        <strain evidence="2 3">R7</strain>
    </source>
</reference>
<dbReference type="RefSeq" id="WP_200607373.1">
    <property type="nucleotide sequence ID" value="NZ_CP071517.1"/>
</dbReference>
<dbReference type="EMBL" id="CP071517">
    <property type="protein sequence ID" value="QSX73929.1"/>
    <property type="molecule type" value="Genomic_DNA"/>
</dbReference>
<feature type="transmembrane region" description="Helical" evidence="1">
    <location>
        <begin position="12"/>
        <end position="34"/>
    </location>
</feature>
<name>A0ABX7R789_9GAMM</name>
<protein>
    <submittedName>
        <fullName evidence="2">Uncharacterized protein</fullName>
    </submittedName>
</protein>
<dbReference type="Proteomes" id="UP000663400">
    <property type="component" value="Chromosome"/>
</dbReference>
<evidence type="ECO:0000256" key="1">
    <source>
        <dbReference type="SAM" id="Phobius"/>
    </source>
</evidence>
<keyword evidence="1" id="KW-1133">Transmembrane helix</keyword>
<keyword evidence="3" id="KW-1185">Reference proteome</keyword>
<evidence type="ECO:0000313" key="2">
    <source>
        <dbReference type="EMBL" id="QSX73929.1"/>
    </source>
</evidence>
<sequence>MKSQAPMKALRLIAGWACILLSFALVVLLGFGAFELPFIAPTGSTSMIPTLMGLLPSTTFSIALFAVGVWLLLKDNRR</sequence>